<evidence type="ECO:0000259" key="2">
    <source>
        <dbReference type="Pfam" id="PF12508"/>
    </source>
</evidence>
<dbReference type="PATRIC" id="fig|679935.3.peg.2066"/>
<dbReference type="STRING" id="679935.Alfi_2147"/>
<dbReference type="NCBIfam" id="TIGR03779">
    <property type="entry name" value="Bac_Flav_CT_M"/>
    <property type="match status" value="1"/>
</dbReference>
<evidence type="ECO:0000313" key="3">
    <source>
        <dbReference type="EMBL" id="AFL78439.1"/>
    </source>
</evidence>
<feature type="compositionally biased region" description="Basic and acidic residues" evidence="1">
    <location>
        <begin position="14"/>
        <end position="23"/>
    </location>
</feature>
<reference evidence="4" key="1">
    <citation type="journal article" date="2013" name="Stand. Genomic Sci.">
        <title>Complete genome sequence of the bile-resistant pigment-producing anaerobe Alistipes finegoldii type strain (AHN2437(T)).</title>
        <authorList>
            <person name="Mavromatis K."/>
            <person name="Stackebrandt E."/>
            <person name="Munk C."/>
            <person name="Lapidus A."/>
            <person name="Nolan M."/>
            <person name="Lucas S."/>
            <person name="Hammon N."/>
            <person name="Deshpande S."/>
            <person name="Cheng J.F."/>
            <person name="Tapia R."/>
            <person name="Goodwin L.A."/>
            <person name="Pitluck S."/>
            <person name="Liolios K."/>
            <person name="Pagani I."/>
            <person name="Ivanova N."/>
            <person name="Mikhailova N."/>
            <person name="Huntemann M."/>
            <person name="Pati A."/>
            <person name="Chen A."/>
            <person name="Palaniappan K."/>
            <person name="Land M."/>
            <person name="Hauser L."/>
            <person name="Rohde M."/>
            <person name="Gronow S."/>
            <person name="Goker M."/>
            <person name="Detter J.C."/>
            <person name="Bristow J."/>
            <person name="Eisen J.A."/>
            <person name="Markowitz V."/>
            <person name="Hugenholtz P."/>
            <person name="Kyrpides N.C."/>
            <person name="Klenk H.P."/>
            <person name="Woyke T."/>
        </authorList>
    </citation>
    <scope>NUCLEOTIDE SEQUENCE</scope>
    <source>
        <strain evidence="4">DSM 17242 / JCM 16770 / AHN 2437 / CCUG 46020 / CIP 107999</strain>
    </source>
</reference>
<protein>
    <submittedName>
        <fullName evidence="3">Bacteroides conjugative transposon TraM protein</fullName>
    </submittedName>
</protein>
<evidence type="ECO:0000313" key="4">
    <source>
        <dbReference type="Proteomes" id="UP000006052"/>
    </source>
</evidence>
<dbReference type="KEGG" id="afd:Alfi_2147"/>
<dbReference type="InterPro" id="IPR055407">
    <property type="entry name" value="TraM_C"/>
</dbReference>
<dbReference type="Pfam" id="PF12508">
    <property type="entry name" value="Transposon_TraM"/>
    <property type="match status" value="1"/>
</dbReference>
<name>I3YN71_ALIFI</name>
<dbReference type="AlphaFoldDB" id="I3YN71"/>
<dbReference type="eggNOG" id="ENOG502Z7X2">
    <property type="taxonomic scope" value="Bacteria"/>
</dbReference>
<dbReference type="HOGENOM" id="CLU_037847_1_0_10"/>
<organism evidence="3 4">
    <name type="scientific">Alistipes finegoldii (strain DSM 17242 / JCM 16770 / CCUG 46020 / CIP 107999 / KCTC 15236 / AHN 2437)</name>
    <dbReference type="NCBI Taxonomy" id="679935"/>
    <lineage>
        <taxon>Bacteria</taxon>
        <taxon>Pseudomonadati</taxon>
        <taxon>Bacteroidota</taxon>
        <taxon>Bacteroidia</taxon>
        <taxon>Bacteroidales</taxon>
        <taxon>Rikenellaceae</taxon>
        <taxon>Alistipes</taxon>
    </lineage>
</organism>
<dbReference type="EMBL" id="CP003274">
    <property type="protein sequence ID" value="AFL78439.1"/>
    <property type="molecule type" value="Genomic_DNA"/>
</dbReference>
<evidence type="ECO:0000256" key="1">
    <source>
        <dbReference type="SAM" id="MobiDB-lite"/>
    </source>
</evidence>
<sequence>MTVPDGRSPGIEASKQKALERVNSEQQQQDRVSAFDSNSFSLLDGASGTPQKSNPQNAITQSQEANREVSQLLNDFYSTPKTDPQVEELKRQVEELESRLETKPQTPPDPMEIAEKQYALAAKYFNNGEQRAEPARNSASKTVTVHPVRSLGEGVVTTLATVEPDSLLSELGRERNLGFNTAVGSNTQANHRGIRVCVDEDQTISSGDRIRLRLTEPIRVNDCQIDAGSLLFGTAAIEGQRLQIVVSSIEQAGNIIPVELSAFDLDGGKGLYVPDSKERTAAKEAAASIGSGLGTSISFTQNAGQQVAMDLVRGAMTGGTQYIASKLRQVKVTVKAGYQIILISKE</sequence>
<feature type="domain" description="Conjugative transposon TraM C-terminal" evidence="2">
    <location>
        <begin position="194"/>
        <end position="342"/>
    </location>
</feature>
<gene>
    <name evidence="3" type="ordered locus">Alfi_2147</name>
</gene>
<dbReference type="Proteomes" id="UP000006052">
    <property type="component" value="Chromosome"/>
</dbReference>
<dbReference type="InterPro" id="IPR022187">
    <property type="entry name" value="Conjug_transposon_TraM"/>
</dbReference>
<feature type="compositionally biased region" description="Polar residues" evidence="1">
    <location>
        <begin position="48"/>
        <end position="68"/>
    </location>
</feature>
<accession>I3YN71</accession>
<proteinExistence type="predicted"/>
<feature type="region of interest" description="Disordered" evidence="1">
    <location>
        <begin position="1"/>
        <end position="68"/>
    </location>
</feature>
<feature type="compositionally biased region" description="Polar residues" evidence="1">
    <location>
        <begin position="24"/>
        <end position="41"/>
    </location>
</feature>